<dbReference type="Pfam" id="PF13639">
    <property type="entry name" value="zf-RING_2"/>
    <property type="match status" value="1"/>
</dbReference>
<dbReference type="OrthoDB" id="46682at2759"/>
<dbReference type="PANTHER" id="PTHR33748:SF5">
    <property type="entry name" value="GROUND-LIKE DOMAIN-CONTAINING PROTEIN"/>
    <property type="match status" value="1"/>
</dbReference>
<dbReference type="Pfam" id="PF04536">
    <property type="entry name" value="TPM_phosphatase"/>
    <property type="match status" value="1"/>
</dbReference>
<sequence>MKFHSTFLMMALMAMVADVTSKTYSTANDFPLPSDNTTLADPDRILNDSDRQYLSEKILASCHNLVIHTQHDDSDDNESKQAIPVEIAVAIVDRLKIKSGQTDEDVNTAVGKFATELHDRWGIGQQTKKEGSGVLVFLDISDRVVFISRGSALENILTIDRLERIISEMASPLKQAKYDVGLLQAVESIVHYLQTVEPNGTENSANIFPFIVFCVWIIFAIREWKMTRSRREYARSRSQLTEMDRARAETLQRQIQPQTNCSICLEKFQTDTIGSDGQPIKLLRCGHIFDESCWSEWVSSGRGALTKCPVCRMDVSQNVNNAVEETVEHEQGNGMNISITSRARADSFNEHGRDQAMRLHPLERNFRVARSPMMNPHYLASEQGPLHSSQEYSGQTSEENSFRVSFPVRVQCCSNQRDSISDFGGRLSSGGAGGRF</sequence>
<dbReference type="InterPro" id="IPR007621">
    <property type="entry name" value="TPM_dom"/>
</dbReference>
<accession>A0A9K3KST9</accession>
<dbReference type="GO" id="GO:0016020">
    <property type="term" value="C:membrane"/>
    <property type="evidence" value="ECO:0007669"/>
    <property type="project" value="TreeGrafter"/>
</dbReference>
<evidence type="ECO:0000256" key="2">
    <source>
        <dbReference type="SAM" id="MobiDB-lite"/>
    </source>
</evidence>
<dbReference type="AlphaFoldDB" id="A0A9K3KST9"/>
<evidence type="ECO:0000256" key="1">
    <source>
        <dbReference type="PROSITE-ProRule" id="PRU00175"/>
    </source>
</evidence>
<gene>
    <name evidence="5" type="ORF">IV203_011966</name>
</gene>
<feature type="chain" id="PRO_5039893041" evidence="3">
    <location>
        <begin position="22"/>
        <end position="436"/>
    </location>
</feature>
<keyword evidence="6" id="KW-1185">Reference proteome</keyword>
<evidence type="ECO:0000313" key="5">
    <source>
        <dbReference type="EMBL" id="KAG7349369.1"/>
    </source>
</evidence>
<keyword evidence="1" id="KW-0862">Zinc</keyword>
<proteinExistence type="predicted"/>
<comment type="caution">
    <text evidence="5">The sequence shown here is derived from an EMBL/GenBank/DDBJ whole genome shotgun (WGS) entry which is preliminary data.</text>
</comment>
<keyword evidence="1" id="KW-0863">Zinc-finger</keyword>
<dbReference type="PANTHER" id="PTHR33748">
    <property type="entry name" value="PROTEIN CBG04600"/>
    <property type="match status" value="1"/>
</dbReference>
<evidence type="ECO:0000313" key="6">
    <source>
        <dbReference type="Proteomes" id="UP000693970"/>
    </source>
</evidence>
<dbReference type="PROSITE" id="PS50089">
    <property type="entry name" value="ZF_RING_2"/>
    <property type="match status" value="1"/>
</dbReference>
<evidence type="ECO:0000259" key="4">
    <source>
        <dbReference type="PROSITE" id="PS50089"/>
    </source>
</evidence>
<keyword evidence="1" id="KW-0479">Metal-binding</keyword>
<evidence type="ECO:0000256" key="3">
    <source>
        <dbReference type="SAM" id="SignalP"/>
    </source>
</evidence>
<name>A0A9K3KST9_9STRA</name>
<feature type="region of interest" description="Disordered" evidence="2">
    <location>
        <begin position="377"/>
        <end position="400"/>
    </location>
</feature>
<dbReference type="Proteomes" id="UP000693970">
    <property type="component" value="Unassembled WGS sequence"/>
</dbReference>
<protein>
    <submittedName>
        <fullName evidence="5">TPM domain containing protein</fullName>
    </submittedName>
</protein>
<feature type="signal peptide" evidence="3">
    <location>
        <begin position="1"/>
        <end position="21"/>
    </location>
</feature>
<organism evidence="5 6">
    <name type="scientific">Nitzschia inconspicua</name>
    <dbReference type="NCBI Taxonomy" id="303405"/>
    <lineage>
        <taxon>Eukaryota</taxon>
        <taxon>Sar</taxon>
        <taxon>Stramenopiles</taxon>
        <taxon>Ochrophyta</taxon>
        <taxon>Bacillariophyta</taxon>
        <taxon>Bacillariophyceae</taxon>
        <taxon>Bacillariophycidae</taxon>
        <taxon>Bacillariales</taxon>
        <taxon>Bacillariaceae</taxon>
        <taxon>Nitzschia</taxon>
    </lineage>
</organism>
<reference evidence="5" key="1">
    <citation type="journal article" date="2021" name="Sci. Rep.">
        <title>Diploid genomic architecture of Nitzschia inconspicua, an elite biomass production diatom.</title>
        <authorList>
            <person name="Oliver A."/>
            <person name="Podell S."/>
            <person name="Pinowska A."/>
            <person name="Traller J.C."/>
            <person name="Smith S.R."/>
            <person name="McClure R."/>
            <person name="Beliaev A."/>
            <person name="Bohutskyi P."/>
            <person name="Hill E.A."/>
            <person name="Rabines A."/>
            <person name="Zheng H."/>
            <person name="Allen L.Z."/>
            <person name="Kuo A."/>
            <person name="Grigoriev I.V."/>
            <person name="Allen A.E."/>
            <person name="Hazlebeck D."/>
            <person name="Allen E.E."/>
        </authorList>
    </citation>
    <scope>NUCLEOTIDE SEQUENCE</scope>
    <source>
        <strain evidence="5">Hildebrandi</strain>
    </source>
</reference>
<dbReference type="SMART" id="SM00184">
    <property type="entry name" value="RING"/>
    <property type="match status" value="1"/>
</dbReference>
<dbReference type="InterPro" id="IPR001841">
    <property type="entry name" value="Znf_RING"/>
</dbReference>
<keyword evidence="3" id="KW-0732">Signal</keyword>
<reference evidence="5" key="2">
    <citation type="submission" date="2021-04" db="EMBL/GenBank/DDBJ databases">
        <authorList>
            <person name="Podell S."/>
        </authorList>
    </citation>
    <scope>NUCLEOTIDE SEQUENCE</scope>
    <source>
        <strain evidence="5">Hildebrandi</strain>
    </source>
</reference>
<dbReference type="GO" id="GO:0008270">
    <property type="term" value="F:zinc ion binding"/>
    <property type="evidence" value="ECO:0007669"/>
    <property type="project" value="UniProtKB-KW"/>
</dbReference>
<feature type="domain" description="RING-type" evidence="4">
    <location>
        <begin position="261"/>
        <end position="312"/>
    </location>
</feature>
<dbReference type="EMBL" id="JAGRRH010000019">
    <property type="protein sequence ID" value="KAG7349369.1"/>
    <property type="molecule type" value="Genomic_DNA"/>
</dbReference>
<feature type="compositionally biased region" description="Polar residues" evidence="2">
    <location>
        <begin position="386"/>
        <end position="400"/>
    </location>
</feature>